<accession>A0A6J5YDH8</accession>
<protein>
    <submittedName>
        <fullName evidence="1">Uncharacterized protein</fullName>
    </submittedName>
</protein>
<dbReference type="OrthoDB" id="1170032at2759"/>
<organism evidence="1 2">
    <name type="scientific">Prunus armeniaca</name>
    <name type="common">Apricot</name>
    <name type="synonym">Armeniaca vulgaris</name>
    <dbReference type="NCBI Taxonomy" id="36596"/>
    <lineage>
        <taxon>Eukaryota</taxon>
        <taxon>Viridiplantae</taxon>
        <taxon>Streptophyta</taxon>
        <taxon>Embryophyta</taxon>
        <taxon>Tracheophyta</taxon>
        <taxon>Spermatophyta</taxon>
        <taxon>Magnoliopsida</taxon>
        <taxon>eudicotyledons</taxon>
        <taxon>Gunneridae</taxon>
        <taxon>Pentapetalae</taxon>
        <taxon>rosids</taxon>
        <taxon>fabids</taxon>
        <taxon>Rosales</taxon>
        <taxon>Rosaceae</taxon>
        <taxon>Amygdaloideae</taxon>
        <taxon>Amygdaleae</taxon>
        <taxon>Prunus</taxon>
    </lineage>
</organism>
<dbReference type="AlphaFoldDB" id="A0A6J5YDH8"/>
<dbReference type="Proteomes" id="UP000507245">
    <property type="component" value="Unassembled WGS sequence"/>
</dbReference>
<gene>
    <name evidence="1" type="ORF">ORAREDHAP_LOCUS50866</name>
</gene>
<evidence type="ECO:0000313" key="2">
    <source>
        <dbReference type="Proteomes" id="UP000507245"/>
    </source>
</evidence>
<keyword evidence="2" id="KW-1185">Reference proteome</keyword>
<evidence type="ECO:0000313" key="1">
    <source>
        <dbReference type="EMBL" id="CAB4321654.1"/>
    </source>
</evidence>
<name>A0A6J5YDH8_PRUAR</name>
<reference evidence="2" key="1">
    <citation type="journal article" date="2020" name="Genome Biol.">
        <title>Gamete binning: chromosome-level and haplotype-resolved genome assembly enabled by high-throughput single-cell sequencing of gamete genomes.</title>
        <authorList>
            <person name="Campoy J.A."/>
            <person name="Sun H."/>
            <person name="Goel M."/>
            <person name="Jiao W.-B."/>
            <person name="Folz-Donahue K."/>
            <person name="Wang N."/>
            <person name="Rubio M."/>
            <person name="Liu C."/>
            <person name="Kukat C."/>
            <person name="Ruiz D."/>
            <person name="Huettel B."/>
            <person name="Schneeberger K."/>
        </authorList>
    </citation>
    <scope>NUCLEOTIDE SEQUENCE [LARGE SCALE GENOMIC DNA]</scope>
    <source>
        <strain evidence="2">cv. Rojo Pasion</strain>
    </source>
</reference>
<sequence>MLVQEGRGEKACTSAHVAVAAAARAPEWCSKNFSGSTKDIASSSGPGKLDMVIGFESQKGGVGKACTKVVAAPESCSKDFSGLIKGTALLSDPEKLDVVISSRSQKGLDRTIIQN</sequence>
<dbReference type="EMBL" id="CAEKKB010000008">
    <property type="protein sequence ID" value="CAB4321654.1"/>
    <property type="molecule type" value="Genomic_DNA"/>
</dbReference>
<proteinExistence type="predicted"/>